<gene>
    <name evidence="3" type="ORF">dnm_070310</name>
</gene>
<evidence type="ECO:0000313" key="3">
    <source>
        <dbReference type="EMBL" id="QTA90967.1"/>
    </source>
</evidence>
<dbReference type="RefSeq" id="WP_207678935.1">
    <property type="nucleotide sequence ID" value="NZ_CP061800.1"/>
</dbReference>
<feature type="domain" description="UspA" evidence="2">
    <location>
        <begin position="6"/>
        <end position="150"/>
    </location>
</feature>
<dbReference type="Pfam" id="PF00582">
    <property type="entry name" value="Usp"/>
    <property type="match status" value="2"/>
</dbReference>
<dbReference type="InterPro" id="IPR006016">
    <property type="entry name" value="UspA"/>
</dbReference>
<dbReference type="Proteomes" id="UP000663722">
    <property type="component" value="Chromosome"/>
</dbReference>
<keyword evidence="4" id="KW-1185">Reference proteome</keyword>
<dbReference type="InterPro" id="IPR014729">
    <property type="entry name" value="Rossmann-like_a/b/a_fold"/>
</dbReference>
<organism evidence="3 4">
    <name type="scientific">Desulfonema magnum</name>
    <dbReference type="NCBI Taxonomy" id="45655"/>
    <lineage>
        <taxon>Bacteria</taxon>
        <taxon>Pseudomonadati</taxon>
        <taxon>Thermodesulfobacteriota</taxon>
        <taxon>Desulfobacteria</taxon>
        <taxon>Desulfobacterales</taxon>
        <taxon>Desulfococcaceae</taxon>
        <taxon>Desulfonema</taxon>
    </lineage>
</organism>
<dbReference type="EMBL" id="CP061800">
    <property type="protein sequence ID" value="QTA90967.1"/>
    <property type="molecule type" value="Genomic_DNA"/>
</dbReference>
<dbReference type="SUPFAM" id="SSF52402">
    <property type="entry name" value="Adenine nucleotide alpha hydrolases-like"/>
    <property type="match status" value="2"/>
</dbReference>
<dbReference type="CDD" id="cd00293">
    <property type="entry name" value="USP-like"/>
    <property type="match status" value="2"/>
</dbReference>
<proteinExistence type="inferred from homology"/>
<dbReference type="KEGG" id="dmm:dnm_070310"/>
<evidence type="ECO:0000313" key="4">
    <source>
        <dbReference type="Proteomes" id="UP000663722"/>
    </source>
</evidence>
<accession>A0A975BSL2</accession>
<sequence length="311" mass="34098">MQEDPKKILAAVDGSAQALDAVRYIGNVFPSHRTEVVLFHLNTEVPDAFLNLKKEPGFRSNVLPVSAWAIQLKMNVHKFIETAIKILLNAGFPSEALKIKVQSKKAGVARDIIRESYQGFDAVVAGRSGVSRLKDVVVGSVANKLISKLPHIPIVAVAGNPLPGKFLIGFDTSEGSMKAVDCLGSLMGNSDYEVMLCNVIRPLSIHPEIKKTFNPEHEIKWIEENKKNIEPALAEAANCLIKAGFSPECVGKEIVTNKVSRALTIVKKAEEEGYGSVVVGRWRLTVLEEFIIGRVSRKVLHMADKIAVWIV</sequence>
<protein>
    <submittedName>
        <fullName evidence="3">Universal stress protein A family protein</fullName>
    </submittedName>
</protein>
<dbReference type="PANTHER" id="PTHR46268:SF6">
    <property type="entry name" value="UNIVERSAL STRESS PROTEIN UP12"/>
    <property type="match status" value="1"/>
</dbReference>
<dbReference type="Gene3D" id="3.40.50.620">
    <property type="entry name" value="HUPs"/>
    <property type="match status" value="2"/>
</dbReference>
<dbReference type="PANTHER" id="PTHR46268">
    <property type="entry name" value="STRESS RESPONSE PROTEIN NHAX"/>
    <property type="match status" value="1"/>
</dbReference>
<evidence type="ECO:0000256" key="1">
    <source>
        <dbReference type="ARBA" id="ARBA00008791"/>
    </source>
</evidence>
<comment type="similarity">
    <text evidence="1">Belongs to the universal stress protein A family.</text>
</comment>
<dbReference type="AlphaFoldDB" id="A0A975BSL2"/>
<reference evidence="3" key="1">
    <citation type="journal article" date="2021" name="Microb. Physiol.">
        <title>Proteogenomic Insights into the Physiology of Marine, Sulfate-Reducing, Filamentous Desulfonema limicola and Desulfonema magnum.</title>
        <authorList>
            <person name="Schnaars V."/>
            <person name="Wohlbrand L."/>
            <person name="Scheve S."/>
            <person name="Hinrichs C."/>
            <person name="Reinhardt R."/>
            <person name="Rabus R."/>
        </authorList>
    </citation>
    <scope>NUCLEOTIDE SEQUENCE</scope>
    <source>
        <strain evidence="3">4be13</strain>
    </source>
</reference>
<evidence type="ECO:0000259" key="2">
    <source>
        <dbReference type="Pfam" id="PF00582"/>
    </source>
</evidence>
<feature type="domain" description="UspA" evidence="2">
    <location>
        <begin position="165"/>
        <end position="305"/>
    </location>
</feature>
<name>A0A975BSL2_9BACT</name>